<dbReference type="InterPro" id="IPR021401">
    <property type="entry name" value="DUF3040"/>
</dbReference>
<evidence type="ECO:0000256" key="2">
    <source>
        <dbReference type="SAM" id="Phobius"/>
    </source>
</evidence>
<name>A0ABN0VU88_9ACTN</name>
<evidence type="ECO:0000313" key="3">
    <source>
        <dbReference type="EMBL" id="GAA0317384.1"/>
    </source>
</evidence>
<feature type="compositionally biased region" description="Basic and acidic residues" evidence="1">
    <location>
        <begin position="9"/>
        <end position="21"/>
    </location>
</feature>
<keyword evidence="4" id="KW-1185">Reference proteome</keyword>
<proteinExistence type="predicted"/>
<keyword evidence="2" id="KW-0472">Membrane</keyword>
<dbReference type="RefSeq" id="WP_344167262.1">
    <property type="nucleotide sequence ID" value="NZ_BAAABV010000028.1"/>
</dbReference>
<comment type="caution">
    <text evidence="3">The sequence shown here is derived from an EMBL/GenBank/DDBJ whole genome shotgun (WGS) entry which is preliminary data.</text>
</comment>
<keyword evidence="2" id="KW-1133">Transmembrane helix</keyword>
<dbReference type="Proteomes" id="UP001501867">
    <property type="component" value="Unassembled WGS sequence"/>
</dbReference>
<feature type="compositionally biased region" description="Basic and acidic residues" evidence="1">
    <location>
        <begin position="68"/>
        <end position="82"/>
    </location>
</feature>
<keyword evidence="2" id="KW-0812">Transmembrane</keyword>
<evidence type="ECO:0008006" key="5">
    <source>
        <dbReference type="Google" id="ProtNLM"/>
    </source>
</evidence>
<accession>A0ABN0VU88</accession>
<evidence type="ECO:0000313" key="4">
    <source>
        <dbReference type="Proteomes" id="UP001501867"/>
    </source>
</evidence>
<feature type="region of interest" description="Disordered" evidence="1">
    <location>
        <begin position="1"/>
        <end position="34"/>
    </location>
</feature>
<feature type="region of interest" description="Disordered" evidence="1">
    <location>
        <begin position="60"/>
        <end position="83"/>
    </location>
</feature>
<dbReference type="EMBL" id="BAAABV010000028">
    <property type="protein sequence ID" value="GAA0317384.1"/>
    <property type="molecule type" value="Genomic_DNA"/>
</dbReference>
<feature type="transmembrane region" description="Helical" evidence="2">
    <location>
        <begin position="109"/>
        <end position="129"/>
    </location>
</feature>
<gene>
    <name evidence="3" type="ORF">GCM10010302_65570</name>
</gene>
<reference evidence="4" key="1">
    <citation type="journal article" date="2019" name="Int. J. Syst. Evol. Microbiol.">
        <title>The Global Catalogue of Microorganisms (GCM) 10K type strain sequencing project: providing services to taxonomists for standard genome sequencing and annotation.</title>
        <authorList>
            <consortium name="The Broad Institute Genomics Platform"/>
            <consortium name="The Broad Institute Genome Sequencing Center for Infectious Disease"/>
            <person name="Wu L."/>
            <person name="Ma J."/>
        </authorList>
    </citation>
    <scope>NUCLEOTIDE SEQUENCE [LARGE SCALE GENOMIC DNA]</scope>
    <source>
        <strain evidence="4">JCM 4505</strain>
    </source>
</reference>
<organism evidence="3 4">
    <name type="scientific">Streptomyces polychromogenes</name>
    <dbReference type="NCBI Taxonomy" id="67342"/>
    <lineage>
        <taxon>Bacteria</taxon>
        <taxon>Bacillati</taxon>
        <taxon>Actinomycetota</taxon>
        <taxon>Actinomycetes</taxon>
        <taxon>Kitasatosporales</taxon>
        <taxon>Streptomycetaceae</taxon>
        <taxon>Streptomyces</taxon>
    </lineage>
</organism>
<sequence>MTAAGEGKTPGHSDTDRREPVADAQEAVMAGDGLSHRERRALTAIERALRADPRFDRAMTFGTGLFPREPERPDGRRGERRGPLTGTVCALTALALALLPLAVATSAPALIAAFTLAYAATLVGLFLLVRRWCRRGG</sequence>
<protein>
    <recommendedName>
        <fullName evidence="5">DUF3040 domain-containing protein</fullName>
    </recommendedName>
</protein>
<dbReference type="Pfam" id="PF11239">
    <property type="entry name" value="DUF3040"/>
    <property type="match status" value="1"/>
</dbReference>
<feature type="transmembrane region" description="Helical" evidence="2">
    <location>
        <begin position="82"/>
        <end position="103"/>
    </location>
</feature>
<evidence type="ECO:0000256" key="1">
    <source>
        <dbReference type="SAM" id="MobiDB-lite"/>
    </source>
</evidence>